<dbReference type="SMART" id="SM00338">
    <property type="entry name" value="BRLZ"/>
    <property type="match status" value="1"/>
</dbReference>
<dbReference type="InterPro" id="IPR046347">
    <property type="entry name" value="bZIP_sf"/>
</dbReference>
<sequence>MNLCKDQLQQDMMELYLGYLDNTMHHLEPSVNSRNSTSSFVTTRRMGIYEANHQIGMWEDSFKADSSQNTCVSTIVEADTRADYMAELEEIPHKALGQPKYDQEENKPPEKVLRRLAQNREAARKSRMRKKAYVQQLESSRLKLAQLEQEVERARQQGMYIAGHLGEPTSGLSATVNTGIAAFEMEYGHWIEEQNRQTYELRSAVQAHISEIELHMLVESGLRHYDNLFQIKAIAAKSDVFYLMSGMWRTPTERFFLWIGGFKPSELLKALYSQLDPLSEQQARAVCSLQQSSQQAEDALSQGLEKLQQTLSETLTCDPLGTSGVANYMGQMANAMGKLEALVSFVNQADHLRQQTLQEMYNILTTRQAARGLLALGDYFQRLRALSSLWAARPREPA</sequence>
<evidence type="ECO:0000256" key="4">
    <source>
        <dbReference type="ARBA" id="ARBA00023125"/>
    </source>
</evidence>
<keyword evidence="11" id="KW-1185">Reference proteome</keyword>
<dbReference type="Gene3D" id="1.20.5.170">
    <property type="match status" value="1"/>
</dbReference>
<dbReference type="InterPro" id="IPR025422">
    <property type="entry name" value="TGA_domain"/>
</dbReference>
<comment type="similarity">
    <text evidence="2">Belongs to the bZIP family.</text>
</comment>
<evidence type="ECO:0000259" key="9">
    <source>
        <dbReference type="PROSITE" id="PS51806"/>
    </source>
</evidence>
<dbReference type="AlphaFoldDB" id="A0AAQ3JTQ5"/>
<evidence type="ECO:0000259" key="8">
    <source>
        <dbReference type="PROSITE" id="PS50217"/>
    </source>
</evidence>
<comment type="subcellular location">
    <subcellularLocation>
        <location evidence="1">Nucleus</location>
    </subcellularLocation>
</comment>
<evidence type="ECO:0000256" key="6">
    <source>
        <dbReference type="ARBA" id="ARBA00023242"/>
    </source>
</evidence>
<dbReference type="PANTHER" id="PTHR45693:SF36">
    <property type="entry name" value="TRANSCRIPTION FACTOR TGA4"/>
    <property type="match status" value="1"/>
</dbReference>
<feature type="domain" description="DOG1" evidence="9">
    <location>
        <begin position="180"/>
        <end position="393"/>
    </location>
</feature>
<keyword evidence="5" id="KW-0804">Transcription</keyword>
<dbReference type="Proteomes" id="UP001327560">
    <property type="component" value="Chromosome 2"/>
</dbReference>
<keyword evidence="4" id="KW-0238">DNA-binding</keyword>
<dbReference type="Pfam" id="PF00170">
    <property type="entry name" value="bZIP_1"/>
    <property type="match status" value="1"/>
</dbReference>
<keyword evidence="7" id="KW-0175">Coiled coil</keyword>
<dbReference type="GO" id="GO:0003700">
    <property type="term" value="F:DNA-binding transcription factor activity"/>
    <property type="evidence" value="ECO:0007669"/>
    <property type="project" value="InterPro"/>
</dbReference>
<keyword evidence="6" id="KW-0539">Nucleus</keyword>
<dbReference type="PROSITE" id="PS50217">
    <property type="entry name" value="BZIP"/>
    <property type="match status" value="1"/>
</dbReference>
<evidence type="ECO:0000256" key="7">
    <source>
        <dbReference type="SAM" id="Coils"/>
    </source>
</evidence>
<organism evidence="10 11">
    <name type="scientific">Canna indica</name>
    <name type="common">Indian-shot</name>
    <dbReference type="NCBI Taxonomy" id="4628"/>
    <lineage>
        <taxon>Eukaryota</taxon>
        <taxon>Viridiplantae</taxon>
        <taxon>Streptophyta</taxon>
        <taxon>Embryophyta</taxon>
        <taxon>Tracheophyta</taxon>
        <taxon>Spermatophyta</taxon>
        <taxon>Magnoliopsida</taxon>
        <taxon>Liliopsida</taxon>
        <taxon>Zingiberales</taxon>
        <taxon>Cannaceae</taxon>
        <taxon>Canna</taxon>
    </lineage>
</organism>
<protein>
    <submittedName>
        <fullName evidence="10">Transcription factor TGA4-like</fullName>
    </submittedName>
</protein>
<evidence type="ECO:0000256" key="5">
    <source>
        <dbReference type="ARBA" id="ARBA00023163"/>
    </source>
</evidence>
<dbReference type="EMBL" id="CP136891">
    <property type="protein sequence ID" value="WOK96273.1"/>
    <property type="molecule type" value="Genomic_DNA"/>
</dbReference>
<keyword evidence="3" id="KW-0805">Transcription regulation</keyword>
<dbReference type="GO" id="GO:0043565">
    <property type="term" value="F:sequence-specific DNA binding"/>
    <property type="evidence" value="ECO:0007669"/>
    <property type="project" value="InterPro"/>
</dbReference>
<dbReference type="GO" id="GO:0005634">
    <property type="term" value="C:nucleus"/>
    <property type="evidence" value="ECO:0007669"/>
    <property type="project" value="UniProtKB-SubCell"/>
</dbReference>
<evidence type="ECO:0000313" key="11">
    <source>
        <dbReference type="Proteomes" id="UP001327560"/>
    </source>
</evidence>
<evidence type="ECO:0000313" key="10">
    <source>
        <dbReference type="EMBL" id="WOK96273.1"/>
    </source>
</evidence>
<name>A0AAQ3JTQ5_9LILI</name>
<evidence type="ECO:0000256" key="2">
    <source>
        <dbReference type="ARBA" id="ARBA00007163"/>
    </source>
</evidence>
<dbReference type="GO" id="GO:0006351">
    <property type="term" value="P:DNA-templated transcription"/>
    <property type="evidence" value="ECO:0007669"/>
    <property type="project" value="InterPro"/>
</dbReference>
<evidence type="ECO:0000256" key="3">
    <source>
        <dbReference type="ARBA" id="ARBA00023015"/>
    </source>
</evidence>
<dbReference type="SUPFAM" id="SSF57959">
    <property type="entry name" value="Leucine zipper domain"/>
    <property type="match status" value="1"/>
</dbReference>
<feature type="domain" description="BZIP" evidence="8">
    <location>
        <begin position="109"/>
        <end position="153"/>
    </location>
</feature>
<feature type="coiled-coil region" evidence="7">
    <location>
        <begin position="130"/>
        <end position="157"/>
    </location>
</feature>
<dbReference type="Pfam" id="PF14144">
    <property type="entry name" value="DOG1"/>
    <property type="match status" value="1"/>
</dbReference>
<dbReference type="PANTHER" id="PTHR45693">
    <property type="entry name" value="TRANSCRIPTION FACTOR TGA9"/>
    <property type="match status" value="1"/>
</dbReference>
<evidence type="ECO:0000256" key="1">
    <source>
        <dbReference type="ARBA" id="ARBA00004123"/>
    </source>
</evidence>
<dbReference type="PROSITE" id="PS51806">
    <property type="entry name" value="DOG1"/>
    <property type="match status" value="1"/>
</dbReference>
<reference evidence="10 11" key="1">
    <citation type="submission" date="2023-10" db="EMBL/GenBank/DDBJ databases">
        <title>Chromosome-scale genome assembly provides insights into flower coloration mechanisms of Canna indica.</title>
        <authorList>
            <person name="Li C."/>
        </authorList>
    </citation>
    <scope>NUCLEOTIDE SEQUENCE [LARGE SCALE GENOMIC DNA]</scope>
    <source>
        <tissue evidence="10">Flower</tissue>
    </source>
</reference>
<accession>A0AAQ3JTQ5</accession>
<dbReference type="PROSITE" id="PS00036">
    <property type="entry name" value="BZIP_BASIC"/>
    <property type="match status" value="1"/>
</dbReference>
<gene>
    <name evidence="10" type="ORF">Cni_G04980</name>
</gene>
<dbReference type="FunFam" id="1.20.5.170:FF:000019">
    <property type="entry name" value="BZIP family transcription factor"/>
    <property type="match status" value="1"/>
</dbReference>
<dbReference type="InterPro" id="IPR004827">
    <property type="entry name" value="bZIP"/>
</dbReference>
<proteinExistence type="inferred from homology"/>